<dbReference type="InterPro" id="IPR012337">
    <property type="entry name" value="RNaseH-like_sf"/>
</dbReference>
<keyword evidence="4" id="KW-1185">Reference proteome</keyword>
<dbReference type="Proteomes" id="UP001231189">
    <property type="component" value="Unassembled WGS sequence"/>
</dbReference>
<evidence type="ECO:0000256" key="1">
    <source>
        <dbReference type="SAM" id="MobiDB-lite"/>
    </source>
</evidence>
<feature type="compositionally biased region" description="Basic and acidic residues" evidence="1">
    <location>
        <begin position="30"/>
        <end position="44"/>
    </location>
</feature>
<name>A0AAD8WFI7_LOLMU</name>
<dbReference type="PANTHER" id="PTHR47074">
    <property type="entry name" value="BNAC02G40300D PROTEIN"/>
    <property type="match status" value="1"/>
</dbReference>
<evidence type="ECO:0000259" key="2">
    <source>
        <dbReference type="Pfam" id="PF13456"/>
    </source>
</evidence>
<dbReference type="AlphaFoldDB" id="A0AAD8WFI7"/>
<dbReference type="GO" id="GO:0004523">
    <property type="term" value="F:RNA-DNA hybrid ribonuclease activity"/>
    <property type="evidence" value="ECO:0007669"/>
    <property type="project" value="InterPro"/>
</dbReference>
<dbReference type="PANTHER" id="PTHR47074:SF11">
    <property type="entry name" value="REVERSE TRANSCRIPTASE-LIKE PROTEIN"/>
    <property type="match status" value="1"/>
</dbReference>
<protein>
    <recommendedName>
        <fullName evidence="2">RNase H type-1 domain-containing protein</fullName>
    </recommendedName>
</protein>
<dbReference type="InterPro" id="IPR036397">
    <property type="entry name" value="RNaseH_sf"/>
</dbReference>
<dbReference type="InterPro" id="IPR002156">
    <property type="entry name" value="RNaseH_domain"/>
</dbReference>
<evidence type="ECO:0000313" key="3">
    <source>
        <dbReference type="EMBL" id="KAK1652279.1"/>
    </source>
</evidence>
<organism evidence="3 4">
    <name type="scientific">Lolium multiflorum</name>
    <name type="common">Italian ryegrass</name>
    <name type="synonym">Lolium perenne subsp. multiflorum</name>
    <dbReference type="NCBI Taxonomy" id="4521"/>
    <lineage>
        <taxon>Eukaryota</taxon>
        <taxon>Viridiplantae</taxon>
        <taxon>Streptophyta</taxon>
        <taxon>Embryophyta</taxon>
        <taxon>Tracheophyta</taxon>
        <taxon>Spermatophyta</taxon>
        <taxon>Magnoliopsida</taxon>
        <taxon>Liliopsida</taxon>
        <taxon>Poales</taxon>
        <taxon>Poaceae</taxon>
        <taxon>BOP clade</taxon>
        <taxon>Pooideae</taxon>
        <taxon>Poodae</taxon>
        <taxon>Poeae</taxon>
        <taxon>Poeae Chloroplast Group 2 (Poeae type)</taxon>
        <taxon>Loliodinae</taxon>
        <taxon>Loliinae</taxon>
        <taxon>Lolium</taxon>
    </lineage>
</organism>
<dbReference type="Gene3D" id="3.30.420.10">
    <property type="entry name" value="Ribonuclease H-like superfamily/Ribonuclease H"/>
    <property type="match status" value="1"/>
</dbReference>
<accession>A0AAD8WFI7</accession>
<dbReference type="SUPFAM" id="SSF53098">
    <property type="entry name" value="Ribonuclease H-like"/>
    <property type="match status" value="1"/>
</dbReference>
<evidence type="ECO:0000313" key="4">
    <source>
        <dbReference type="Proteomes" id="UP001231189"/>
    </source>
</evidence>
<feature type="domain" description="RNase H type-1" evidence="2">
    <location>
        <begin position="406"/>
        <end position="527"/>
    </location>
</feature>
<dbReference type="CDD" id="cd06222">
    <property type="entry name" value="RNase_H_like"/>
    <property type="match status" value="1"/>
</dbReference>
<feature type="region of interest" description="Disordered" evidence="1">
    <location>
        <begin position="1"/>
        <end position="44"/>
    </location>
</feature>
<feature type="compositionally biased region" description="Low complexity" evidence="1">
    <location>
        <begin position="1"/>
        <end position="17"/>
    </location>
</feature>
<proteinExistence type="predicted"/>
<sequence length="557" mass="60667">MEENAAGKAKAAVLGAADSPAQAGASYASEEGRGESSTPEPKEDIESMLKRLEITAEEEDAVDLSGLIEENRSSIKWAVIIRVCLKTPFSHTAFYQKMQVAWAVAQEVSFRDLDEFTFIAQFKCLGDWKTALHGGPWLFRRNAVVIEEYDGLVNTEMLALDSIRVWVRIMGLPELVRNEPAARAMAVKMGEVLEVELGMNGAPYVKFVRVYMRIKLMKPLLRFVSGSVDPGKAPRKFRVLYEKMPRFCAQCGVIGHVADECGDGAHDPKKFQYGDFMMVPQEEFWYQPKKEYVARPQASGARGRGRGRGGRSGAAFHNENVHDPNTIPKNTDVARLKKRDLGIFGNLGRVGSLGGHQIGFKNGHIGLDDSGGALVLTNTSVKVRGAGNVIRRTGWTKPASGVYKLNVDAAYDVDSGRGASGAIIRDAGGNFVAAACDYTDHAIDAVSMEASALLSGLKLAEQFGAQSLTVESDCLEVVKAVTDPEDFRGASAVVIDDCRHLLMMLGMATLQHCPREANGAAHELARHGSAHGARVFWFDDPPSFLIPVIVEDRVLII</sequence>
<dbReference type="InterPro" id="IPR052929">
    <property type="entry name" value="RNase_H-like_EbsB-rel"/>
</dbReference>
<dbReference type="EMBL" id="JAUUTY010000004">
    <property type="protein sequence ID" value="KAK1652279.1"/>
    <property type="molecule type" value="Genomic_DNA"/>
</dbReference>
<gene>
    <name evidence="3" type="ORF">QYE76_070084</name>
</gene>
<dbReference type="GO" id="GO:0003676">
    <property type="term" value="F:nucleic acid binding"/>
    <property type="evidence" value="ECO:0007669"/>
    <property type="project" value="InterPro"/>
</dbReference>
<feature type="region of interest" description="Disordered" evidence="1">
    <location>
        <begin position="296"/>
        <end position="329"/>
    </location>
</feature>
<comment type="caution">
    <text evidence="3">The sequence shown here is derived from an EMBL/GenBank/DDBJ whole genome shotgun (WGS) entry which is preliminary data.</text>
</comment>
<dbReference type="Pfam" id="PF13456">
    <property type="entry name" value="RVT_3"/>
    <property type="match status" value="1"/>
</dbReference>
<reference evidence="3" key="1">
    <citation type="submission" date="2023-07" db="EMBL/GenBank/DDBJ databases">
        <title>A chromosome-level genome assembly of Lolium multiflorum.</title>
        <authorList>
            <person name="Chen Y."/>
            <person name="Copetti D."/>
            <person name="Kolliker R."/>
            <person name="Studer B."/>
        </authorList>
    </citation>
    <scope>NUCLEOTIDE SEQUENCE</scope>
    <source>
        <strain evidence="3">02402/16</strain>
        <tissue evidence="3">Leaf</tissue>
    </source>
</reference>
<dbReference type="InterPro" id="IPR044730">
    <property type="entry name" value="RNase_H-like_dom_plant"/>
</dbReference>